<feature type="transmembrane region" description="Helical" evidence="8">
    <location>
        <begin position="414"/>
        <end position="438"/>
    </location>
</feature>
<feature type="transmembrane region" description="Helical" evidence="8">
    <location>
        <begin position="178"/>
        <end position="200"/>
    </location>
</feature>
<dbReference type="Proteomes" id="UP000051487">
    <property type="component" value="Unassembled WGS sequence"/>
</dbReference>
<dbReference type="EMBL" id="BCLY01000012">
    <property type="protein sequence ID" value="GAQ09966.1"/>
    <property type="molecule type" value="Genomic_DNA"/>
</dbReference>
<evidence type="ECO:0000259" key="9">
    <source>
        <dbReference type="PROSITE" id="PS50850"/>
    </source>
</evidence>
<feature type="transmembrane region" description="Helical" evidence="8">
    <location>
        <begin position="123"/>
        <end position="146"/>
    </location>
</feature>
<dbReference type="PANTHER" id="PTHR48022:SF42">
    <property type="entry name" value="MAJOR FACILITATOR SUPERFAMILY (MFS) PROFILE DOMAIN-CONTAINING PROTEIN"/>
    <property type="match status" value="1"/>
</dbReference>
<dbReference type="PROSITE" id="PS50850">
    <property type="entry name" value="MFS"/>
    <property type="match status" value="1"/>
</dbReference>
<dbReference type="NCBIfam" id="TIGR00879">
    <property type="entry name" value="SP"/>
    <property type="match status" value="1"/>
</dbReference>
<comment type="subcellular location">
    <subcellularLocation>
        <location evidence="1">Membrane</location>
        <topology evidence="1">Multi-pass membrane protein</topology>
    </subcellularLocation>
</comment>
<feature type="domain" description="Major facilitator superfamily (MFS) profile" evidence="9">
    <location>
        <begin position="24"/>
        <end position="504"/>
    </location>
</feature>
<dbReference type="AlphaFoldDB" id="A0AAN4TCR0"/>
<evidence type="ECO:0000256" key="3">
    <source>
        <dbReference type="ARBA" id="ARBA00022448"/>
    </source>
</evidence>
<keyword evidence="3 7" id="KW-0813">Transport</keyword>
<feature type="transmembrane region" description="Helical" evidence="8">
    <location>
        <begin position="21"/>
        <end position="48"/>
    </location>
</feature>
<name>A0AAN4TCR0_ASPLE</name>
<sequence>MGITLHAKNSNDPPEVRNWRIHLIAVVMSMGAIAMGYDTSVIGGTMALESFRRDFGLDKVSKSETDTLEGNIVSTFQVGCFFGSLLTFPLAERFGRKLAIVMAVSVFCVGGSLMTAASGHLGLIYAGRAIAGFGIGSVSLQVPVYIAEMVSETNMLLSNQFIFGANEVQSPSSIRGRLVGIFEICSQGGGMLGFWINYAINRTISSSLRSQWQVPLGLQLLPGGLLLAGVFWCPESPRWYARKDRWEEAERSLTWVRTLPADHPFIQDELQQIREQILVGLAPPTTKHSPWYYVRRLTRKGTRNRIGIGLLLMAFQNLTGVNIITYYSPRIFETLGIGSTDTKLFATGFYGIAKTVGMIIFSVWLVERVGRRSGLVWGAFIGSLPMWYIGGYVFKQDPTGTSARGDTVRTAWGYIAMVCVYLYGLIYCATWQGITWVVCAEIFPIDIRMLCVAITTADQWLWSFIISRTTPYMITSLGYGTYFFFASLMICMGFWAWFSVPETKGKTLEEMEALFGAATGFDYEIGGVQSDEKKKEILQIENVAEKGYNDSR</sequence>
<feature type="transmembrane region" description="Helical" evidence="8">
    <location>
        <begin position="306"/>
        <end position="327"/>
    </location>
</feature>
<feature type="transmembrane region" description="Helical" evidence="8">
    <location>
        <begin position="347"/>
        <end position="366"/>
    </location>
</feature>
<dbReference type="InterPro" id="IPR005828">
    <property type="entry name" value="MFS_sugar_transport-like"/>
</dbReference>
<dbReference type="GO" id="GO:0016020">
    <property type="term" value="C:membrane"/>
    <property type="evidence" value="ECO:0007669"/>
    <property type="project" value="UniProtKB-SubCell"/>
</dbReference>
<evidence type="ECO:0000256" key="1">
    <source>
        <dbReference type="ARBA" id="ARBA00004141"/>
    </source>
</evidence>
<organism evidence="10 11">
    <name type="scientific">Aspergillus lentulus</name>
    <dbReference type="NCBI Taxonomy" id="293939"/>
    <lineage>
        <taxon>Eukaryota</taxon>
        <taxon>Fungi</taxon>
        <taxon>Dikarya</taxon>
        <taxon>Ascomycota</taxon>
        <taxon>Pezizomycotina</taxon>
        <taxon>Eurotiomycetes</taxon>
        <taxon>Eurotiomycetidae</taxon>
        <taxon>Eurotiales</taxon>
        <taxon>Aspergillaceae</taxon>
        <taxon>Aspergillus</taxon>
        <taxon>Aspergillus subgen. Fumigati</taxon>
    </lineage>
</organism>
<dbReference type="InterPro" id="IPR003663">
    <property type="entry name" value="Sugar/inositol_transpt"/>
</dbReference>
<evidence type="ECO:0000313" key="11">
    <source>
        <dbReference type="Proteomes" id="UP000051487"/>
    </source>
</evidence>
<reference evidence="10 11" key="1">
    <citation type="submission" date="2015-11" db="EMBL/GenBank/DDBJ databases">
        <title>Aspergillus lentulus strain IFM 54703T.</title>
        <authorList>
            <person name="Kusuya Y."/>
            <person name="Sakai K."/>
            <person name="Kamei K."/>
            <person name="Takahashi H."/>
            <person name="Yaguchi T."/>
        </authorList>
    </citation>
    <scope>NUCLEOTIDE SEQUENCE [LARGE SCALE GENOMIC DNA]</scope>
    <source>
        <strain evidence="10 11">IFM 54703</strain>
    </source>
</reference>
<proteinExistence type="inferred from homology"/>
<evidence type="ECO:0000313" key="10">
    <source>
        <dbReference type="EMBL" id="GAQ09966.1"/>
    </source>
</evidence>
<dbReference type="InterPro" id="IPR050360">
    <property type="entry name" value="MFS_Sugar_Transporters"/>
</dbReference>
<dbReference type="Gene3D" id="1.20.1250.20">
    <property type="entry name" value="MFS general substrate transporter like domains"/>
    <property type="match status" value="2"/>
</dbReference>
<dbReference type="SUPFAM" id="SSF103473">
    <property type="entry name" value="MFS general substrate transporter"/>
    <property type="match status" value="1"/>
</dbReference>
<dbReference type="PANTHER" id="PTHR48022">
    <property type="entry name" value="PLASTIDIC GLUCOSE TRANSPORTER 4"/>
    <property type="match status" value="1"/>
</dbReference>
<keyword evidence="5 8" id="KW-1133">Transmembrane helix</keyword>
<feature type="transmembrane region" description="Helical" evidence="8">
    <location>
        <begin position="212"/>
        <end position="233"/>
    </location>
</feature>
<evidence type="ECO:0000256" key="4">
    <source>
        <dbReference type="ARBA" id="ARBA00022692"/>
    </source>
</evidence>
<dbReference type="InterPro" id="IPR005829">
    <property type="entry name" value="Sugar_transporter_CS"/>
</dbReference>
<evidence type="ECO:0000256" key="8">
    <source>
        <dbReference type="SAM" id="Phobius"/>
    </source>
</evidence>
<feature type="transmembrane region" description="Helical" evidence="8">
    <location>
        <begin position="479"/>
        <end position="498"/>
    </location>
</feature>
<dbReference type="Pfam" id="PF00083">
    <property type="entry name" value="Sugar_tr"/>
    <property type="match status" value="1"/>
</dbReference>
<keyword evidence="6 8" id="KW-0472">Membrane</keyword>
<comment type="similarity">
    <text evidence="2 7">Belongs to the major facilitator superfamily. Sugar transporter (TC 2.A.1.1) family.</text>
</comment>
<evidence type="ECO:0000256" key="2">
    <source>
        <dbReference type="ARBA" id="ARBA00010992"/>
    </source>
</evidence>
<evidence type="ECO:0000256" key="6">
    <source>
        <dbReference type="ARBA" id="ARBA00023136"/>
    </source>
</evidence>
<dbReference type="PROSITE" id="PS00216">
    <property type="entry name" value="SUGAR_TRANSPORT_1"/>
    <property type="match status" value="2"/>
</dbReference>
<gene>
    <name evidence="10" type="ORF">ALT_7287</name>
</gene>
<dbReference type="InterPro" id="IPR036259">
    <property type="entry name" value="MFS_trans_sf"/>
</dbReference>
<dbReference type="PRINTS" id="PR00171">
    <property type="entry name" value="SUGRTRNSPORT"/>
</dbReference>
<dbReference type="FunFam" id="1.20.1250.20:FF:000940">
    <property type="entry name" value="MFS sugar transporter, putative"/>
    <property type="match status" value="1"/>
</dbReference>
<dbReference type="InterPro" id="IPR020846">
    <property type="entry name" value="MFS_dom"/>
</dbReference>
<feature type="transmembrane region" description="Helical" evidence="8">
    <location>
        <begin position="375"/>
        <end position="394"/>
    </location>
</feature>
<protein>
    <submittedName>
        <fullName evidence="10">Probable quinate permease</fullName>
    </submittedName>
</protein>
<keyword evidence="4 8" id="KW-0812">Transmembrane</keyword>
<dbReference type="GO" id="GO:0005351">
    <property type="term" value="F:carbohydrate:proton symporter activity"/>
    <property type="evidence" value="ECO:0007669"/>
    <property type="project" value="TreeGrafter"/>
</dbReference>
<evidence type="ECO:0000256" key="5">
    <source>
        <dbReference type="ARBA" id="ARBA00022989"/>
    </source>
</evidence>
<feature type="transmembrane region" description="Helical" evidence="8">
    <location>
        <begin position="98"/>
        <end position="117"/>
    </location>
</feature>
<comment type="caution">
    <text evidence="10">The sequence shown here is derived from an EMBL/GenBank/DDBJ whole genome shotgun (WGS) entry which is preliminary data.</text>
</comment>
<evidence type="ECO:0000256" key="7">
    <source>
        <dbReference type="RuleBase" id="RU003346"/>
    </source>
</evidence>
<accession>A0AAN4TCR0</accession>
<feature type="transmembrane region" description="Helical" evidence="8">
    <location>
        <begin position="68"/>
        <end position="91"/>
    </location>
</feature>